<protein>
    <submittedName>
        <fullName evidence="1">Uncharacterized protein</fullName>
    </submittedName>
</protein>
<name>A0A501XHH5_9SPHN</name>
<proteinExistence type="predicted"/>
<sequence length="586" mass="65112">MNAASIDSAVSLAFSLHANKGAYALLVGSGVSRSAGIPTGWEVTLDLVRQLAATAGEAGVSDPEAWFRETYRQEPDYSNLLDQLFKVQAERQQCLKRYFEPDADEREQGLKAPTPAHHAIADLVALGYVRVIVTTNFDRLIEQALETRGVVPVIVANADQVAGMLPLVHQTCCVIKVHGDYLDTRIKNTVPELETYSPAMDRLLDRVFDEFGLILCGWSGAWDPALRSAITRAPSRRFASYWATLAPLSGTAETLARDRMITPVPTTGADRFFTDLADRLASLQTLDRPHPLSVQAAVATLKRYIAEDRHRIRLHDLVIDAVDDARVRWSKSGVSLADPQPTNASIPERMKAYDASLETLIALGLELGRWGRPEHARLVAEMLERLSRREPVRGSTYNLWSALWPYPATAVFYAVGLGALEADNFELLGAVAAARLTTERGEKAGTVERLAPAVLVSDKSNLRALFNSDRYTPLNDWLSQLFRPLVAPHAIENDYYDSFAPLFDRLEILFAVAYRAFDKGDRGWAPPGCWAWRHENQQKIQEQLKGELGALGQQAPLMRTGWFSSTEQAQKVLEEVYAFAGRLNFH</sequence>
<comment type="caution">
    <text evidence="1">The sequence shown here is derived from an EMBL/GenBank/DDBJ whole genome shotgun (WGS) entry which is preliminary data.</text>
</comment>
<accession>A0A501XHH5</accession>
<dbReference type="Proteomes" id="UP000319897">
    <property type="component" value="Unassembled WGS sequence"/>
</dbReference>
<gene>
    <name evidence="1" type="ORF">FJQ54_12475</name>
</gene>
<dbReference type="Pfam" id="PF13289">
    <property type="entry name" value="SIR2_2"/>
    <property type="match status" value="1"/>
</dbReference>
<dbReference type="AlphaFoldDB" id="A0A501XHH5"/>
<dbReference type="OrthoDB" id="5509947at2"/>
<organism evidence="1 2">
    <name type="scientific">Sandaracinobacter neustonicus</name>
    <dbReference type="NCBI Taxonomy" id="1715348"/>
    <lineage>
        <taxon>Bacteria</taxon>
        <taxon>Pseudomonadati</taxon>
        <taxon>Pseudomonadota</taxon>
        <taxon>Alphaproteobacteria</taxon>
        <taxon>Sphingomonadales</taxon>
        <taxon>Sphingosinicellaceae</taxon>
        <taxon>Sandaracinobacter</taxon>
    </lineage>
</organism>
<keyword evidence="2" id="KW-1185">Reference proteome</keyword>
<dbReference type="RefSeq" id="WP_140928756.1">
    <property type="nucleotide sequence ID" value="NZ_VFSU01000029.1"/>
</dbReference>
<reference evidence="1 2" key="1">
    <citation type="submission" date="2019-06" db="EMBL/GenBank/DDBJ databases">
        <authorList>
            <person name="Lee I."/>
            <person name="Jang G.I."/>
            <person name="Hwang C.Y."/>
        </authorList>
    </citation>
    <scope>NUCLEOTIDE SEQUENCE [LARGE SCALE GENOMIC DNA]</scope>
    <source>
        <strain evidence="1 2">PAMC 28131</strain>
    </source>
</reference>
<dbReference type="Gene3D" id="3.40.50.1220">
    <property type="entry name" value="TPP-binding domain"/>
    <property type="match status" value="1"/>
</dbReference>
<evidence type="ECO:0000313" key="1">
    <source>
        <dbReference type="EMBL" id="TPE59747.1"/>
    </source>
</evidence>
<dbReference type="EMBL" id="VFSU01000029">
    <property type="protein sequence ID" value="TPE59747.1"/>
    <property type="molecule type" value="Genomic_DNA"/>
</dbReference>
<dbReference type="SUPFAM" id="SSF52467">
    <property type="entry name" value="DHS-like NAD/FAD-binding domain"/>
    <property type="match status" value="1"/>
</dbReference>
<evidence type="ECO:0000313" key="2">
    <source>
        <dbReference type="Proteomes" id="UP000319897"/>
    </source>
</evidence>
<dbReference type="InterPro" id="IPR029035">
    <property type="entry name" value="DHS-like_NAD/FAD-binding_dom"/>
</dbReference>